<comment type="caution">
    <text evidence="2">The sequence shown here is derived from an EMBL/GenBank/DDBJ whole genome shotgun (WGS) entry which is preliminary data.</text>
</comment>
<dbReference type="AlphaFoldDB" id="A0A117IGX6"/>
<accession>A0A117IGX6</accession>
<gene>
    <name evidence="2" type="ORF">RMCFA_6602</name>
</gene>
<protein>
    <submittedName>
        <fullName evidence="2">Uncharacterized protein</fullName>
    </submittedName>
</protein>
<proteinExistence type="predicted"/>
<sequence>MSAGSHTVEIMNANTPPAATPPQPGSVEHWAAWLDRYGDDYATDDERRAAYQDFTTNLAEMQAVFSQPEDMHVAGYLEAQERVASGDANGPDDAEVWVPADLNSFARADWLEGFRSHFEP</sequence>
<reference evidence="2 3" key="1">
    <citation type="journal article" date="2016" name="Genome Announc.">
        <title>Draft Genome Sequences of Five Rapidly Growing Mycobacterium Species, M. thermoresistibile, M. fortuitum subsp. acetamidolyticum, M. canariasense, M. brisbanense, and M. novocastrense.</title>
        <authorList>
            <person name="Katahira K."/>
            <person name="Ogura Y."/>
            <person name="Gotoh Y."/>
            <person name="Hayashi T."/>
        </authorList>
    </citation>
    <scope>NUCLEOTIDE SEQUENCE [LARGE SCALE GENOMIC DNA]</scope>
    <source>
        <strain evidence="2 3">JCM6368</strain>
    </source>
</reference>
<evidence type="ECO:0000313" key="3">
    <source>
        <dbReference type="Proteomes" id="UP000069705"/>
    </source>
</evidence>
<dbReference type="EMBL" id="BCSZ01000078">
    <property type="protein sequence ID" value="GAT06491.1"/>
    <property type="molecule type" value="Genomic_DNA"/>
</dbReference>
<feature type="region of interest" description="Disordered" evidence="1">
    <location>
        <begin position="1"/>
        <end position="25"/>
    </location>
</feature>
<evidence type="ECO:0000313" key="2">
    <source>
        <dbReference type="EMBL" id="GAT06491.1"/>
    </source>
</evidence>
<dbReference type="Proteomes" id="UP000069705">
    <property type="component" value="Unassembled WGS sequence"/>
</dbReference>
<reference evidence="3" key="2">
    <citation type="submission" date="2016-02" db="EMBL/GenBank/DDBJ databases">
        <title>Draft genome sequence of five rapidly growing Mycobacterium species.</title>
        <authorList>
            <person name="Katahira K."/>
            <person name="Gotou Y."/>
            <person name="Iida K."/>
            <person name="Ogura Y."/>
            <person name="Hayashi T."/>
        </authorList>
    </citation>
    <scope>NUCLEOTIDE SEQUENCE [LARGE SCALE GENOMIC DNA]</scope>
    <source>
        <strain evidence="3">JCM6368</strain>
    </source>
</reference>
<name>A0A117IGX6_MYCFO</name>
<organism evidence="2 3">
    <name type="scientific">Mycolicibacterium fortuitum subsp. acetamidolyticum</name>
    <dbReference type="NCBI Taxonomy" id="144550"/>
    <lineage>
        <taxon>Bacteria</taxon>
        <taxon>Bacillati</taxon>
        <taxon>Actinomycetota</taxon>
        <taxon>Actinomycetes</taxon>
        <taxon>Mycobacteriales</taxon>
        <taxon>Mycobacteriaceae</taxon>
        <taxon>Mycolicibacterium</taxon>
    </lineage>
</organism>
<evidence type="ECO:0000256" key="1">
    <source>
        <dbReference type="SAM" id="MobiDB-lite"/>
    </source>
</evidence>